<feature type="transmembrane region" description="Helical" evidence="1">
    <location>
        <begin position="21"/>
        <end position="41"/>
    </location>
</feature>
<dbReference type="PANTHER" id="PTHR35342">
    <property type="entry name" value="TRICARBOXYLIC TRANSPORT PROTEIN"/>
    <property type="match status" value="1"/>
</dbReference>
<proteinExistence type="predicted"/>
<keyword evidence="1" id="KW-0812">Transmembrane</keyword>
<feature type="transmembrane region" description="Helical" evidence="1">
    <location>
        <begin position="466"/>
        <end position="491"/>
    </location>
</feature>
<reference evidence="3 4" key="1">
    <citation type="submission" date="2017-08" db="EMBL/GenBank/DDBJ databases">
        <title>Infants hospitalized years apart are colonized by the same room-sourced microbial strains.</title>
        <authorList>
            <person name="Brooks B."/>
            <person name="Olm M.R."/>
            <person name="Firek B.A."/>
            <person name="Baker R."/>
            <person name="Thomas B.C."/>
            <person name="Morowitz M.J."/>
            <person name="Banfield J.F."/>
        </authorList>
    </citation>
    <scope>NUCLEOTIDE SEQUENCE [LARGE SCALE GENOMIC DNA]</scope>
    <source>
        <strain evidence="3">S2_005_003_R2_41</strain>
    </source>
</reference>
<feature type="transmembrane region" description="Helical" evidence="1">
    <location>
        <begin position="391"/>
        <end position="410"/>
    </location>
</feature>
<protein>
    <recommendedName>
        <fullName evidence="2">DUF112 domain-containing protein</fullName>
    </recommendedName>
</protein>
<sequence length="505" mass="53105">MDFNLFANLATGFGVAVTWTNLLYCLIGCILGTLIGVLPGIGPVATIAMLLPATYALPPVSALIMLAGIYYGAQYGGSTTAILVNLPGESSSVVTCIDGYQMARQGRAGPALAAAGLGSFFAGCVGTIILAAFAPPLTELAFKFGPAEYFSLMVLGLIGAVVLASGSLLKAIAMVVLGLLLGLVGTDVNSGVARFSFDIPELTDGIGFIVISMGVFGYGEIIGNLSQPDEEREVFTSKVTGLWPTKEDFKKMAPAVLRGTTLGSALGILPGGGALLASFASYALEKKLKMGPNEVAFGRGNIRGVAGPESANNAGAQTSFIPLLTLGIPPNPVMALMVGAMTIHNIQPGPQVMTSNPELFWGLIASMWLGNLMLIVLNLPLIGMWIKLLKVPYRLLFPAIVLFCAIGVYSTNNNTFDVWMVAIFGFIGYVFIKLRVEPAPLLLGFILGPMMEENLRRALLLSRGSWSVLVTRPISAGLLVAALALLVIVLLPSVKSKREEAFVEE</sequence>
<feature type="transmembrane region" description="Helical" evidence="1">
    <location>
        <begin position="154"/>
        <end position="184"/>
    </location>
</feature>
<feature type="domain" description="DUF112" evidence="2">
    <location>
        <begin position="22"/>
        <end position="443"/>
    </location>
</feature>
<feature type="transmembrane region" description="Helical" evidence="1">
    <location>
        <begin position="260"/>
        <end position="284"/>
    </location>
</feature>
<keyword evidence="1" id="KW-1133">Transmembrane helix</keyword>
<dbReference type="PANTHER" id="PTHR35342:SF5">
    <property type="entry name" value="TRICARBOXYLIC TRANSPORT PROTEIN"/>
    <property type="match status" value="1"/>
</dbReference>
<feature type="transmembrane region" description="Helical" evidence="1">
    <location>
        <begin position="359"/>
        <end position="379"/>
    </location>
</feature>
<dbReference type="AlphaFoldDB" id="A0A2W5PUL1"/>
<feature type="transmembrane region" description="Helical" evidence="1">
    <location>
        <begin position="53"/>
        <end position="73"/>
    </location>
</feature>
<dbReference type="InterPro" id="IPR002823">
    <property type="entry name" value="DUF112_TM"/>
</dbReference>
<evidence type="ECO:0000256" key="1">
    <source>
        <dbReference type="SAM" id="Phobius"/>
    </source>
</evidence>
<comment type="caution">
    <text evidence="3">The sequence shown here is derived from an EMBL/GenBank/DDBJ whole genome shotgun (WGS) entry which is preliminary data.</text>
</comment>
<name>A0A2W5PUL1_VARPD</name>
<dbReference type="Proteomes" id="UP000249135">
    <property type="component" value="Unassembled WGS sequence"/>
</dbReference>
<accession>A0A2W5PUL1</accession>
<dbReference type="EMBL" id="QFPP01000333">
    <property type="protein sequence ID" value="PZQ68059.1"/>
    <property type="molecule type" value="Genomic_DNA"/>
</dbReference>
<gene>
    <name evidence="3" type="ORF">DI563_20855</name>
</gene>
<organism evidence="3 4">
    <name type="scientific">Variovorax paradoxus</name>
    <dbReference type="NCBI Taxonomy" id="34073"/>
    <lineage>
        <taxon>Bacteria</taxon>
        <taxon>Pseudomonadati</taxon>
        <taxon>Pseudomonadota</taxon>
        <taxon>Betaproteobacteria</taxon>
        <taxon>Burkholderiales</taxon>
        <taxon>Comamonadaceae</taxon>
        <taxon>Variovorax</taxon>
    </lineage>
</organism>
<evidence type="ECO:0000313" key="4">
    <source>
        <dbReference type="Proteomes" id="UP000249135"/>
    </source>
</evidence>
<evidence type="ECO:0000259" key="2">
    <source>
        <dbReference type="Pfam" id="PF01970"/>
    </source>
</evidence>
<keyword evidence="1" id="KW-0472">Membrane</keyword>
<evidence type="ECO:0000313" key="3">
    <source>
        <dbReference type="EMBL" id="PZQ68059.1"/>
    </source>
</evidence>
<dbReference type="Pfam" id="PF01970">
    <property type="entry name" value="TctA"/>
    <property type="match status" value="1"/>
</dbReference>
<feature type="transmembrane region" description="Helical" evidence="1">
    <location>
        <begin position="111"/>
        <end position="134"/>
    </location>
</feature>